<comment type="caution">
    <text evidence="4">The sequence shown here is derived from an EMBL/GenBank/DDBJ whole genome shotgun (WGS) entry which is preliminary data.</text>
</comment>
<dbReference type="EC" id="2.7.1.2" evidence="4"/>
<dbReference type="GO" id="GO:0004340">
    <property type="term" value="F:glucokinase activity"/>
    <property type="evidence" value="ECO:0007669"/>
    <property type="project" value="UniProtKB-EC"/>
</dbReference>
<dbReference type="GO" id="GO:0006096">
    <property type="term" value="P:glycolytic process"/>
    <property type="evidence" value="ECO:0007669"/>
    <property type="project" value="InterPro"/>
</dbReference>
<evidence type="ECO:0000256" key="3">
    <source>
        <dbReference type="RuleBase" id="RU004046"/>
    </source>
</evidence>
<dbReference type="Gene3D" id="3.30.420.40">
    <property type="match status" value="1"/>
</dbReference>
<dbReference type="SUPFAM" id="SSF53067">
    <property type="entry name" value="Actin-like ATPase domain"/>
    <property type="match status" value="1"/>
</dbReference>
<keyword evidence="2 4" id="KW-0418">Kinase</keyword>
<dbReference type="InterPro" id="IPR043129">
    <property type="entry name" value="ATPase_NBD"/>
</dbReference>
<dbReference type="Proteomes" id="UP000269265">
    <property type="component" value="Unassembled WGS sequence"/>
</dbReference>
<accession>A0A3R8TT59</accession>
<dbReference type="CDD" id="cd24008">
    <property type="entry name" value="ASKHA_NBD_GLK"/>
    <property type="match status" value="1"/>
</dbReference>
<keyword evidence="5" id="KW-1185">Reference proteome</keyword>
<evidence type="ECO:0000313" key="5">
    <source>
        <dbReference type="Proteomes" id="UP000269265"/>
    </source>
</evidence>
<dbReference type="Pfam" id="PF02685">
    <property type="entry name" value="Glucokinase"/>
    <property type="match status" value="1"/>
</dbReference>
<dbReference type="GO" id="GO:0005524">
    <property type="term" value="F:ATP binding"/>
    <property type="evidence" value="ECO:0007669"/>
    <property type="project" value="InterPro"/>
</dbReference>
<keyword evidence="1 4" id="KW-0808">Transferase</keyword>
<evidence type="ECO:0000256" key="2">
    <source>
        <dbReference type="ARBA" id="ARBA00022777"/>
    </source>
</evidence>
<dbReference type="PANTHER" id="PTHR47363:SF1">
    <property type="entry name" value="GLUCOKINASE"/>
    <property type="match status" value="1"/>
</dbReference>
<name>A0A3R8TT59_9BURK</name>
<gene>
    <name evidence="4" type="primary">glk</name>
    <name evidence="4" type="ORF">EIP75_10210</name>
</gene>
<protein>
    <submittedName>
        <fullName evidence="4">Glucokinase</fullName>
        <ecNumber evidence="4">2.7.1.2</ecNumber>
    </submittedName>
</protein>
<dbReference type="AlphaFoldDB" id="A0A3R8TT59"/>
<dbReference type="NCBIfam" id="TIGR00749">
    <property type="entry name" value="glk"/>
    <property type="match status" value="1"/>
</dbReference>
<proteinExistence type="inferred from homology"/>
<reference evidence="4 5" key="1">
    <citation type="submission" date="2018-12" db="EMBL/GenBank/DDBJ databases">
        <title>The whole draft genome of Aquabacterium sp. SJQ9.</title>
        <authorList>
            <person name="Sun L."/>
            <person name="Gao X."/>
            <person name="Chen W."/>
            <person name="Huang K."/>
        </authorList>
    </citation>
    <scope>NUCLEOTIDE SEQUENCE [LARGE SCALE GENOMIC DNA]</scope>
    <source>
        <strain evidence="4 5">SJQ9</strain>
    </source>
</reference>
<organism evidence="4 5">
    <name type="scientific">Aquabacterium soli</name>
    <dbReference type="NCBI Taxonomy" id="2493092"/>
    <lineage>
        <taxon>Bacteria</taxon>
        <taxon>Pseudomonadati</taxon>
        <taxon>Pseudomonadota</taxon>
        <taxon>Betaproteobacteria</taxon>
        <taxon>Burkholderiales</taxon>
        <taxon>Aquabacterium</taxon>
    </lineage>
</organism>
<dbReference type="Gene3D" id="3.40.367.20">
    <property type="match status" value="1"/>
</dbReference>
<evidence type="ECO:0000256" key="1">
    <source>
        <dbReference type="ARBA" id="ARBA00022679"/>
    </source>
</evidence>
<dbReference type="GO" id="GO:0005536">
    <property type="term" value="F:D-glucose binding"/>
    <property type="evidence" value="ECO:0007669"/>
    <property type="project" value="InterPro"/>
</dbReference>
<dbReference type="InterPro" id="IPR003836">
    <property type="entry name" value="Glucokinase"/>
</dbReference>
<evidence type="ECO:0000313" key="4">
    <source>
        <dbReference type="EMBL" id="RRS04265.1"/>
    </source>
</evidence>
<comment type="similarity">
    <text evidence="3">Belongs to the bacterial glucokinase family.</text>
</comment>
<sequence>MDDGHIGRWRRPPKLFLQGRTTRRRDMILCADIGATKTLLGLAEVHPETGRVVVKASQRYVAAQVPSFEAMLTDFLSQHGPSLSQPLRAVGLGVAGPVRDQTVQMTNLPWRLDARELSRHLGGVPVTLVNDFEAAAHGIEALAPDELMTLQAGDAQARGNQLVLGAGSGLGVAFRIWQGNGHAVVPGEGGHFSFSPINDQQDLALQRLRPLVPRVVVEHFVSGPGLANFYQCLGDEPPTKVITPMDTEGLTGESVFRKATKEGDALAAQALEQFLLAYGSVAGDYALATLARGGVYVAGGVAQRCGEMMRDGRFMRGFGQKGPYTELMATLPVHLVLQPELGLVGAAVAGARLPH</sequence>
<dbReference type="PANTHER" id="PTHR47363">
    <property type="entry name" value="GLUCOKINASE"/>
    <property type="match status" value="1"/>
</dbReference>
<dbReference type="EMBL" id="RSED01000007">
    <property type="protein sequence ID" value="RRS04265.1"/>
    <property type="molecule type" value="Genomic_DNA"/>
</dbReference>